<dbReference type="GO" id="GO:0019028">
    <property type="term" value="C:viral capsid"/>
    <property type="evidence" value="ECO:0007669"/>
    <property type="project" value="UniProtKB-KW"/>
</dbReference>
<dbReference type="PROSITE" id="PS00555">
    <property type="entry name" value="ICOSAH_VIR_COAT_S"/>
    <property type="match status" value="1"/>
</dbReference>
<evidence type="ECO:0000259" key="3">
    <source>
        <dbReference type="Pfam" id="PF00729"/>
    </source>
</evidence>
<reference evidence="4" key="1">
    <citation type="submission" date="2021-02" db="EMBL/GenBank/DDBJ databases">
        <authorList>
            <person name="Knierim D."/>
            <person name="Margaria P."/>
            <person name="Menzel W."/>
            <person name="Winter S."/>
        </authorList>
    </citation>
    <scope>NUCLEOTIDE SEQUENCE</scope>
    <source>
        <strain evidence="4">DSMZ PV-0272</strain>
    </source>
</reference>
<accession>A0A8E7MMR3</accession>
<name>A0A8E7MMR3_CRV</name>
<proteinExistence type="predicted"/>
<dbReference type="Pfam" id="PF00729">
    <property type="entry name" value="Viral_coat"/>
    <property type="match status" value="1"/>
</dbReference>
<evidence type="ECO:0000256" key="2">
    <source>
        <dbReference type="ARBA" id="ARBA00031336"/>
    </source>
</evidence>
<evidence type="ECO:0000313" key="4">
    <source>
        <dbReference type="EMBL" id="QVX32681.1"/>
    </source>
</evidence>
<dbReference type="GO" id="GO:0005198">
    <property type="term" value="F:structural molecule activity"/>
    <property type="evidence" value="ECO:0007669"/>
    <property type="project" value="InterPro"/>
</dbReference>
<organism evidence="4">
    <name type="scientific">Cymbidium ringspot virus</name>
    <name type="common">CymRSV</name>
    <dbReference type="NCBI Taxonomy" id="12144"/>
    <lineage>
        <taxon>Viruses</taxon>
        <taxon>Riboviria</taxon>
        <taxon>Orthornavirae</taxon>
        <taxon>Kitrinoviricota</taxon>
        <taxon>Tolucaviricetes</taxon>
        <taxon>Tolivirales</taxon>
        <taxon>Tombusviridae</taxon>
        <taxon>Procedovirinae</taxon>
        <taxon>Tombusvirus</taxon>
        <taxon>Tombusvirus cymbidii</taxon>
    </lineage>
</organism>
<evidence type="ECO:0000256" key="1">
    <source>
        <dbReference type="ARBA" id="ARBA00022561"/>
    </source>
</evidence>
<protein>
    <recommendedName>
        <fullName evidence="2">Coat protein</fullName>
    </recommendedName>
</protein>
<organismHost>
    <name type="scientific">Trifolium repens</name>
    <name type="common">Creeping white clover</name>
    <dbReference type="NCBI Taxonomy" id="3899"/>
</organismHost>
<feature type="domain" description="Icosahedral viral capsid protein S" evidence="3">
    <location>
        <begin position="75"/>
        <end position="264"/>
    </location>
</feature>
<keyword evidence="1 4" id="KW-0946">Virion</keyword>
<dbReference type="InterPro" id="IPR000937">
    <property type="entry name" value="Capsid_prot_S-dom_vir"/>
</dbReference>
<organismHost>
    <name type="scientific">Cymbidium</name>
    <dbReference type="NCBI Taxonomy" id="14366"/>
</organismHost>
<keyword evidence="1 4" id="KW-0167">Capsid protein</keyword>
<gene>
    <name evidence="4" type="primary">ORF2</name>
</gene>
<sequence length="380" mass="40595">MAMTTTNNNRAMTRAAKQALPALGALATSGMGQQLFMSGVNYAIEKGKQFVPNRRGGKKNRNTDMVAHPGALSGSMAAPVAISRIVRGSKPRFIRSKGSVTITHRELVGQFNSSSALVVNGGITGNLYKINPANAVLFPWLQTLASNFDQYMFNTLRLQYVPMCATTETGRVAIYFDKDSQDLEPVDRIELANMRHLTETAPWCEASLRVPVDSVKRFMNDNSTVDPKLIDLGQVGLATYGGPGTNAVGDLFIHYTVTFYEPQPSSGLTSTLQTGTGSADAGPTLVAVATTATTTTVTFRSPGTYLVSMVQRATTFTGVTPIALTFNSNTNTTAAGTNYSANYNVTVPVPGAQMRFVGTGFGNYTLQVTRAKITNAATLL</sequence>
<dbReference type="EMBL" id="MW582793">
    <property type="protein sequence ID" value="QVX32681.1"/>
    <property type="molecule type" value="Genomic_RNA"/>
</dbReference>